<evidence type="ECO:0000313" key="7">
    <source>
        <dbReference type="EMBL" id="ETD24091.1"/>
    </source>
</evidence>
<dbReference type="InterPro" id="IPR037925">
    <property type="entry name" value="FlgE/F/G-like"/>
</dbReference>
<dbReference type="InterPro" id="IPR020013">
    <property type="entry name" value="Flagellar_FlgE/F/G"/>
</dbReference>
<reference evidence="7 8" key="1">
    <citation type="journal article" date="2014" name="Genome Announc.">
        <title>Draft genome sequences of six enterohepatic helicobacter species isolated from humans and one from rhesus macaques.</title>
        <authorList>
            <person name="Shen Z."/>
            <person name="Sheh A."/>
            <person name="Young S.K."/>
            <person name="Abouelliel A."/>
            <person name="Ward D.V."/>
            <person name="Earl A.M."/>
            <person name="Fox J.G."/>
        </authorList>
    </citation>
    <scope>NUCLEOTIDE SEQUENCE [LARGE SCALE GENOMIC DNA]</scope>
    <source>
        <strain evidence="7 8">MIT 99-5501</strain>
    </source>
</reference>
<dbReference type="Proteomes" id="UP000018731">
    <property type="component" value="Unassembled WGS sequence"/>
</dbReference>
<comment type="similarity">
    <text evidence="2 4">Belongs to the flagella basal body rod proteins family.</text>
</comment>
<dbReference type="STRING" id="1357400.HMPREF2086_00838"/>
<dbReference type="GO" id="GO:0009425">
    <property type="term" value="C:bacterial-type flagellum basal body"/>
    <property type="evidence" value="ECO:0007669"/>
    <property type="project" value="UniProtKB-SubCell"/>
</dbReference>
<organism evidence="7 8">
    <name type="scientific">Helicobacter macacae MIT 99-5501</name>
    <dbReference type="NCBI Taxonomy" id="1357400"/>
    <lineage>
        <taxon>Bacteria</taxon>
        <taxon>Pseudomonadati</taxon>
        <taxon>Campylobacterota</taxon>
        <taxon>Epsilonproteobacteria</taxon>
        <taxon>Campylobacterales</taxon>
        <taxon>Helicobacteraceae</taxon>
        <taxon>Helicobacter</taxon>
    </lineage>
</organism>
<dbReference type="SUPFAM" id="SSF117143">
    <property type="entry name" value="Flagellar hook protein flgE"/>
    <property type="match status" value="1"/>
</dbReference>
<evidence type="ECO:0000259" key="5">
    <source>
        <dbReference type="Pfam" id="PF00460"/>
    </source>
</evidence>
<dbReference type="InterPro" id="IPR010930">
    <property type="entry name" value="Flg_bb/hook_C_dom"/>
</dbReference>
<dbReference type="HOGENOM" id="CLU_013687_2_4_7"/>
<dbReference type="RefSeq" id="WP_023927562.1">
    <property type="nucleotide sequence ID" value="NZ_KI669454.1"/>
</dbReference>
<feature type="domain" description="Flagellar basal body rod protein N-terminal" evidence="5">
    <location>
        <begin position="6"/>
        <end position="35"/>
    </location>
</feature>
<evidence type="ECO:0000256" key="2">
    <source>
        <dbReference type="ARBA" id="ARBA00009677"/>
    </source>
</evidence>
<dbReference type="Pfam" id="PF00460">
    <property type="entry name" value="Flg_bb_rod"/>
    <property type="match status" value="1"/>
</dbReference>
<name>V8CBJ3_9HELI</name>
<comment type="caution">
    <text evidence="7">The sequence shown here is derived from an EMBL/GenBank/DDBJ whole genome shotgun (WGS) entry which is preliminary data.</text>
</comment>
<evidence type="ECO:0000256" key="3">
    <source>
        <dbReference type="ARBA" id="ARBA00023143"/>
    </source>
</evidence>
<dbReference type="InterPro" id="IPR019776">
    <property type="entry name" value="Flagellar_basal_body_rod_CS"/>
</dbReference>
<dbReference type="PATRIC" id="fig|1357400.3.peg.1154"/>
<evidence type="ECO:0000256" key="1">
    <source>
        <dbReference type="ARBA" id="ARBA00004117"/>
    </source>
</evidence>
<dbReference type="NCBIfam" id="TIGR03506">
    <property type="entry name" value="FlgEFG_subfam"/>
    <property type="match status" value="1"/>
</dbReference>
<comment type="subcellular location">
    <subcellularLocation>
        <location evidence="1 4">Bacterial flagellum basal body</location>
    </subcellularLocation>
</comment>
<dbReference type="PANTHER" id="PTHR30435">
    <property type="entry name" value="FLAGELLAR PROTEIN"/>
    <property type="match status" value="1"/>
</dbReference>
<proteinExistence type="inferred from homology"/>
<dbReference type="GO" id="GO:0071978">
    <property type="term" value="P:bacterial-type flagellum-dependent swarming motility"/>
    <property type="evidence" value="ECO:0007669"/>
    <property type="project" value="TreeGrafter"/>
</dbReference>
<evidence type="ECO:0000313" key="8">
    <source>
        <dbReference type="Proteomes" id="UP000018731"/>
    </source>
</evidence>
<dbReference type="PANTHER" id="PTHR30435:SF19">
    <property type="entry name" value="FLAGELLAR BASAL-BODY ROD PROTEIN FLGG"/>
    <property type="match status" value="1"/>
</dbReference>
<dbReference type="OrthoDB" id="9804559at2"/>
<keyword evidence="8" id="KW-1185">Reference proteome</keyword>
<gene>
    <name evidence="7" type="ORF">HMPREF2086_00838</name>
</gene>
<evidence type="ECO:0000259" key="6">
    <source>
        <dbReference type="Pfam" id="PF06429"/>
    </source>
</evidence>
<dbReference type="AlphaFoldDB" id="V8CBJ3"/>
<dbReference type="PROSITE" id="PS00588">
    <property type="entry name" value="FLAGELLA_BB_ROD"/>
    <property type="match status" value="1"/>
</dbReference>
<keyword evidence="3 4" id="KW-0975">Bacterial flagellum</keyword>
<sequence>MNDTILNSYSGMKTHQFGLDSVSNNIANVNTNGFKENIPEFKTLFAMNMDHLNANTITNNDRSYGATSASNAISTKDGNYHASDGQFDVAYMGKGWFVVAPKQDGSFEVSEDGYEAEQTTLFTRNGGFLRDADGYLVNSSGQYVYGINLDKVSEDIFNSSNDMDADMLKLSANKMQPLRIPQELHFQPINTSKVDISVNLNPKSNFKSAPEFLLPNGEIDTQRVLAQDVASFSDEDSIAYDPRGFRDIIITTRPKPDSAQAENASEGQTLRFVYGTGGAEANEFHTIGELAQLFAKSGLEFVPTLGSRNNLAFAVKNATGEEIEVTIGGALASRMGIASAQIPLAQDEQILSKDAKIATYSTSVDIFDDSGKKFLLKSDYYLIDSGDINAGKTTNQRWFVKSAIYDYNGELMVSPNVIEQELVFDDEGKPQSAQMELDFKDSKVAYSITGSERYSTRNLPYEESRLLEISQDGKAEGLLKEVRIDDNGIIFLAFSNGITEPMGRIGIVAFINDQGLKKLGDNVYMMSTNTLNGQARTLSGNPILGWGENGNLKFGQVKHKYLETSNVDVGNSLTNLILFQRGYSMNAKAFTTGDDLIKEAIGLKK</sequence>
<protein>
    <submittedName>
        <fullName evidence="7">Uncharacterized protein</fullName>
    </submittedName>
</protein>
<dbReference type="EMBL" id="AZJI01000004">
    <property type="protein sequence ID" value="ETD24091.1"/>
    <property type="molecule type" value="Genomic_DNA"/>
</dbReference>
<dbReference type="Pfam" id="PF06429">
    <property type="entry name" value="Flg_bbr_C"/>
    <property type="match status" value="1"/>
</dbReference>
<accession>V8CBJ3</accession>
<dbReference type="InterPro" id="IPR001444">
    <property type="entry name" value="Flag_bb_rod_N"/>
</dbReference>
<dbReference type="eggNOG" id="COG1749">
    <property type="taxonomic scope" value="Bacteria"/>
</dbReference>
<feature type="domain" description="Flagellar basal-body/hook protein C-terminal" evidence="6">
    <location>
        <begin position="560"/>
        <end position="602"/>
    </location>
</feature>
<evidence type="ECO:0000256" key="4">
    <source>
        <dbReference type="RuleBase" id="RU362116"/>
    </source>
</evidence>